<dbReference type="RefSeq" id="WP_111506903.1">
    <property type="nucleotide sequence ID" value="NZ_QKYN01000160.1"/>
</dbReference>
<evidence type="ECO:0000259" key="1">
    <source>
        <dbReference type="Pfam" id="PF13460"/>
    </source>
</evidence>
<dbReference type="SUPFAM" id="SSF51735">
    <property type="entry name" value="NAD(P)-binding Rossmann-fold domains"/>
    <property type="match status" value="1"/>
</dbReference>
<gene>
    <name evidence="2" type="ORF">DN069_32870</name>
</gene>
<reference evidence="2 3" key="1">
    <citation type="submission" date="2018-06" db="EMBL/GenBank/DDBJ databases">
        <title>Streptacidiphilus pinicola sp. nov., isolated from pine grove soil.</title>
        <authorList>
            <person name="Roh S.G."/>
            <person name="Park S."/>
            <person name="Kim M.-K."/>
            <person name="Yun B.-R."/>
            <person name="Park J."/>
            <person name="Kim M.J."/>
            <person name="Kim Y.S."/>
            <person name="Kim S.B."/>
        </authorList>
    </citation>
    <scope>NUCLEOTIDE SEQUENCE [LARGE SCALE GENOMIC DNA]</scope>
    <source>
        <strain evidence="2 3">MMS16-CNU450</strain>
    </source>
</reference>
<name>A0A2X0J220_9ACTN</name>
<evidence type="ECO:0000313" key="3">
    <source>
        <dbReference type="Proteomes" id="UP000248889"/>
    </source>
</evidence>
<dbReference type="Pfam" id="PF13460">
    <property type="entry name" value="NAD_binding_10"/>
    <property type="match status" value="1"/>
</dbReference>
<dbReference type="AlphaFoldDB" id="A0A2X0J220"/>
<dbReference type="InterPro" id="IPR036291">
    <property type="entry name" value="NAD(P)-bd_dom_sf"/>
</dbReference>
<organism evidence="2 3">
    <name type="scientific">Streptacidiphilus pinicola</name>
    <dbReference type="NCBI Taxonomy" id="2219663"/>
    <lineage>
        <taxon>Bacteria</taxon>
        <taxon>Bacillati</taxon>
        <taxon>Actinomycetota</taxon>
        <taxon>Actinomycetes</taxon>
        <taxon>Kitasatosporales</taxon>
        <taxon>Streptomycetaceae</taxon>
        <taxon>Streptacidiphilus</taxon>
    </lineage>
</organism>
<dbReference type="Proteomes" id="UP000248889">
    <property type="component" value="Unassembled WGS sequence"/>
</dbReference>
<dbReference type="Gene3D" id="3.90.25.10">
    <property type="entry name" value="UDP-galactose 4-epimerase, domain 1"/>
    <property type="match status" value="1"/>
</dbReference>
<dbReference type="PANTHER" id="PTHR47129:SF1">
    <property type="entry name" value="NMRA-LIKE DOMAIN-CONTAINING PROTEIN"/>
    <property type="match status" value="1"/>
</dbReference>
<comment type="caution">
    <text evidence="2">The sequence shown here is derived from an EMBL/GenBank/DDBJ whole genome shotgun (WGS) entry which is preliminary data.</text>
</comment>
<dbReference type="InterPro" id="IPR016040">
    <property type="entry name" value="NAD(P)-bd_dom"/>
</dbReference>
<evidence type="ECO:0000313" key="2">
    <source>
        <dbReference type="EMBL" id="RAG81438.1"/>
    </source>
</evidence>
<dbReference type="PANTHER" id="PTHR47129">
    <property type="entry name" value="QUINONE OXIDOREDUCTASE 2"/>
    <property type="match status" value="1"/>
</dbReference>
<dbReference type="OrthoDB" id="5510591at2"/>
<proteinExistence type="predicted"/>
<sequence>MTLVVTAATGQLGRLVVENLLDRGVPAADIVATGRDLGRLKDLADRGVQLRVADYDDPASLRAAFDGARRVLLVSGSEPGVRVQQHRNAIEAARDAGVELIAYTSIVNADTSTMLLAQDHQATEALLRDSGVPFTLLRNSWYVENYTDHLAPVLQYGTLLGSAGEGRVSAAPRADYAAAAAAVLATDGHAGQAYELGGDEAFTLTELAAEITERSGTQVRYTDVPEADHARALTANGLPQVVAEILADADQGLGRGELHTAGGDLARLIGRPTTPLRDAIGAAVHAVRTNA</sequence>
<feature type="domain" description="NAD(P)-binding" evidence="1">
    <location>
        <begin position="8"/>
        <end position="186"/>
    </location>
</feature>
<protein>
    <submittedName>
        <fullName evidence="2">NAD(P)-dependent oxidoreductase</fullName>
    </submittedName>
</protein>
<dbReference type="InterPro" id="IPR052718">
    <property type="entry name" value="NmrA-type_oxidoreductase"/>
</dbReference>
<keyword evidence="3" id="KW-1185">Reference proteome</keyword>
<accession>A0A2X0J220</accession>
<dbReference type="Gene3D" id="3.40.50.720">
    <property type="entry name" value="NAD(P)-binding Rossmann-like Domain"/>
    <property type="match status" value="1"/>
</dbReference>
<dbReference type="EMBL" id="QKYN01000160">
    <property type="protein sequence ID" value="RAG81438.1"/>
    <property type="molecule type" value="Genomic_DNA"/>
</dbReference>
<dbReference type="CDD" id="cd05269">
    <property type="entry name" value="TMR_SDR_a"/>
    <property type="match status" value="1"/>
</dbReference>